<dbReference type="GO" id="GO:0030170">
    <property type="term" value="F:pyridoxal phosphate binding"/>
    <property type="evidence" value="ECO:0007669"/>
    <property type="project" value="InterPro"/>
</dbReference>
<reference evidence="9" key="1">
    <citation type="submission" date="2016-06" db="EMBL/GenBank/DDBJ databases">
        <authorList>
            <person name="Varghese N."/>
            <person name="Submissions Spin"/>
        </authorList>
    </citation>
    <scope>NUCLEOTIDE SEQUENCE [LARGE SCALE GENOMIC DNA]</scope>
    <source>
        <strain evidence="9">DSM 45431</strain>
    </source>
</reference>
<keyword evidence="5 7" id="KW-0456">Lyase</keyword>
<dbReference type="InterPro" id="IPR015424">
    <property type="entry name" value="PyrdxlP-dep_Trfase"/>
</dbReference>
<dbReference type="PRINTS" id="PR00800">
    <property type="entry name" value="YHDCRBOXLASE"/>
</dbReference>
<dbReference type="InterPro" id="IPR002129">
    <property type="entry name" value="PyrdxlP-dep_de-COase"/>
</dbReference>
<dbReference type="SUPFAM" id="SSF53383">
    <property type="entry name" value="PLP-dependent transferases"/>
    <property type="match status" value="1"/>
</dbReference>
<dbReference type="Gene3D" id="3.40.640.10">
    <property type="entry name" value="Type I PLP-dependent aspartate aminotransferase-like (Major domain)"/>
    <property type="match status" value="1"/>
</dbReference>
<evidence type="ECO:0000313" key="8">
    <source>
        <dbReference type="EMBL" id="SCL34736.1"/>
    </source>
</evidence>
<keyword evidence="3" id="KW-0210">Decarboxylase</keyword>
<dbReference type="InterPro" id="IPR015422">
    <property type="entry name" value="PyrdxlP-dep_Trfase_small"/>
</dbReference>
<dbReference type="Gene3D" id="1.20.1340.10">
    <property type="entry name" value="dopa decarboxylase, N-terminal domain"/>
    <property type="match status" value="1"/>
</dbReference>
<dbReference type="PANTHER" id="PTHR11999">
    <property type="entry name" value="GROUP II PYRIDOXAL-5-PHOSPHATE DECARBOXYLASE"/>
    <property type="match status" value="1"/>
</dbReference>
<dbReference type="GO" id="GO:0006520">
    <property type="term" value="P:amino acid metabolic process"/>
    <property type="evidence" value="ECO:0007669"/>
    <property type="project" value="InterPro"/>
</dbReference>
<dbReference type="GO" id="GO:0004058">
    <property type="term" value="F:aromatic-L-amino-acid decarboxylase activity"/>
    <property type="evidence" value="ECO:0007669"/>
    <property type="project" value="UniProtKB-ARBA"/>
</dbReference>
<keyword evidence="9" id="KW-1185">Reference proteome</keyword>
<dbReference type="STRING" id="568872.GA0070624_5070"/>
<accession>A0A1C6SYT3</accession>
<feature type="modified residue" description="N6-(pyridoxal phosphate)lysine" evidence="6">
    <location>
        <position position="296"/>
    </location>
</feature>
<evidence type="ECO:0000256" key="7">
    <source>
        <dbReference type="RuleBase" id="RU000382"/>
    </source>
</evidence>
<evidence type="ECO:0000313" key="9">
    <source>
        <dbReference type="Proteomes" id="UP000199413"/>
    </source>
</evidence>
<sequence length="477" mass="51632">MSEIPLPLRLPAESMRKIGYRAVDEIVHHLSTLSERPIGRPHDRAELERTLDVDIPTGPTEAQDVLDHVVRLLSSTITHTDHPRFMAYVPGPSTFAGSLADFLASGFNVHAAGWILGAGPAIVEQATIDWLRRMCRLPETSGGLFLSGGTMANLVAVHAARVDRSAAAGGQELVVYVTAQTHVSIRRGLRFLGFNDRQVCTVPVDGTYRLDPSALDAAIRRDRQLGRWPLCVVATAGTTNAGTVDPLPAIAEVCERRGVWLHVDGAYGAPAMLTEAGQKILAGLELADSIAIDAHKWLFQPYGCGCLLVRNARTLTAAYSLHAEYLTENRLGDEPLSYYDYGPELTRRFRALKLWMSLRTFGADAFRDAVAHGIALAERAQAVLAARPQWSVTTPAQLGIVTFRPHASGLPPADVDALTRDIAAKTLPDGFAMVLSTELGGRPVLRLCTTHPETSEDDVIAVIDRLEALAPDSAAWP</sequence>
<dbReference type="Gene3D" id="3.90.1150.10">
    <property type="entry name" value="Aspartate Aminotransferase, domain 1"/>
    <property type="match status" value="1"/>
</dbReference>
<dbReference type="Pfam" id="PF00282">
    <property type="entry name" value="Pyridoxal_deC"/>
    <property type="match status" value="1"/>
</dbReference>
<proteinExistence type="inferred from homology"/>
<evidence type="ECO:0000256" key="1">
    <source>
        <dbReference type="ARBA" id="ARBA00001933"/>
    </source>
</evidence>
<gene>
    <name evidence="8" type="ORF">GA0070624_5070</name>
</gene>
<name>A0A1C6SYT3_9ACTN</name>
<dbReference type="PROSITE" id="PS00392">
    <property type="entry name" value="DDC_GAD_HDC_YDC"/>
    <property type="match status" value="1"/>
</dbReference>
<protein>
    <submittedName>
        <fullName evidence="8">Glutamate or tyrosine decarboxylase</fullName>
    </submittedName>
</protein>
<evidence type="ECO:0000256" key="4">
    <source>
        <dbReference type="ARBA" id="ARBA00022898"/>
    </source>
</evidence>
<keyword evidence="4 6" id="KW-0663">Pyridoxal phosphate</keyword>
<comment type="similarity">
    <text evidence="2 7">Belongs to the group II decarboxylase family.</text>
</comment>
<dbReference type="EMBL" id="FMHV01000002">
    <property type="protein sequence ID" value="SCL34736.1"/>
    <property type="molecule type" value="Genomic_DNA"/>
</dbReference>
<dbReference type="Proteomes" id="UP000199413">
    <property type="component" value="Unassembled WGS sequence"/>
</dbReference>
<evidence type="ECO:0000256" key="3">
    <source>
        <dbReference type="ARBA" id="ARBA00022793"/>
    </source>
</evidence>
<dbReference type="GO" id="GO:0019752">
    <property type="term" value="P:carboxylic acid metabolic process"/>
    <property type="evidence" value="ECO:0007669"/>
    <property type="project" value="InterPro"/>
</dbReference>
<dbReference type="InterPro" id="IPR015421">
    <property type="entry name" value="PyrdxlP-dep_Trfase_major"/>
</dbReference>
<organism evidence="8 9">
    <name type="scientific">Micromonospora rhizosphaerae</name>
    <dbReference type="NCBI Taxonomy" id="568872"/>
    <lineage>
        <taxon>Bacteria</taxon>
        <taxon>Bacillati</taxon>
        <taxon>Actinomycetota</taxon>
        <taxon>Actinomycetes</taxon>
        <taxon>Micromonosporales</taxon>
        <taxon>Micromonosporaceae</taxon>
        <taxon>Micromonospora</taxon>
    </lineage>
</organism>
<dbReference type="AlphaFoldDB" id="A0A1C6SYT3"/>
<dbReference type="PANTHER" id="PTHR11999:SF70">
    <property type="entry name" value="MIP05841P"/>
    <property type="match status" value="1"/>
</dbReference>
<dbReference type="OrthoDB" id="3335676at2"/>
<evidence type="ECO:0000256" key="6">
    <source>
        <dbReference type="PIRSR" id="PIRSR602129-50"/>
    </source>
</evidence>
<evidence type="ECO:0000256" key="5">
    <source>
        <dbReference type="ARBA" id="ARBA00023239"/>
    </source>
</evidence>
<evidence type="ECO:0000256" key="2">
    <source>
        <dbReference type="ARBA" id="ARBA00009533"/>
    </source>
</evidence>
<dbReference type="InterPro" id="IPR021115">
    <property type="entry name" value="Pyridoxal-P_BS"/>
</dbReference>
<dbReference type="InterPro" id="IPR010977">
    <property type="entry name" value="Aromatic_deC"/>
</dbReference>
<comment type="cofactor">
    <cofactor evidence="1 6 7">
        <name>pyridoxal 5'-phosphate</name>
        <dbReference type="ChEBI" id="CHEBI:597326"/>
    </cofactor>
</comment>